<dbReference type="InterPro" id="IPR052182">
    <property type="entry name" value="Glycogen/Maltodextrin_Phosph"/>
</dbReference>
<evidence type="ECO:0000313" key="3">
    <source>
        <dbReference type="Proteomes" id="UP000707206"/>
    </source>
</evidence>
<dbReference type="EMBL" id="VIKU02000002">
    <property type="protein sequence ID" value="NHF59752.1"/>
    <property type="molecule type" value="Genomic_DNA"/>
</dbReference>
<name>A0A967ATP9_9FLAO</name>
<dbReference type="PANTHER" id="PTHR42655">
    <property type="entry name" value="GLYCOGEN PHOSPHORYLASE"/>
    <property type="match status" value="1"/>
</dbReference>
<sequence length="554" mass="63935">MKEPNRINGTISKFATWYHPYNPATEFKKRTAYFSMEFAVHQGLKTYSGGLGFLAGSHMRSAYELKQNLIGIGMLWKYGYYDQGRKKDRTLETRFIEKHYSFLEDSGLEVEVRIHDNPSVKVRAYVLKPNVFGSAPIYFLTTDVEGNDYLSRTITDYLYDANEETRVAQSIILGIGGAKIVEALGGADVYHLNEGHGLPAFYYLRDKGLEVHKAFTTHTPEKGGNEERNGYHLNDFGFFGRRLSNEELQRELTNGDNLNYTVAALRLAKKANAVSKLHAEVSKRMWENFEGTDKIIPITNAQHQGFWQDRKIKNAWKRKDTNAFRRRKRELKTKLFEEVLYQTGKVFDPNILTMVWARRFAGYKRADLLLQDAERFEKLITNDEYPIQIIWAGKPYPKDFDAIEIFNRLVFRTEQVSNLAVLTGYEIELSRQLKAGSDVWLNTPRITREASGTSGMTAAMNGSVNLSINDGWMPEFAKNGKNCFVLPEIDHALPVEEQDRLDRAHLYEVLEQKVLPAFYETPNEWQKIVFNAMDDVVPDFGSERMARQYYKELY</sequence>
<dbReference type="NCBIfam" id="TIGR02094">
    <property type="entry name" value="more_P_ylases"/>
    <property type="match status" value="2"/>
</dbReference>
<dbReference type="RefSeq" id="WP_152574239.1">
    <property type="nucleotide sequence ID" value="NZ_VIKU02000002.1"/>
</dbReference>
<evidence type="ECO:0000256" key="1">
    <source>
        <dbReference type="ARBA" id="ARBA00006047"/>
    </source>
</evidence>
<protein>
    <submittedName>
        <fullName evidence="2">Alpha-glucan family phosphorylase</fullName>
    </submittedName>
</protein>
<reference evidence="2" key="2">
    <citation type="submission" date="2020-03" db="EMBL/GenBank/DDBJ databases">
        <title>Flavobacteriaceae bacterium strain TP-CH-4, a member of the family Flavobacteriaceae isolated from a deep-sea seamount.</title>
        <authorList>
            <person name="Zhang D.-C."/>
        </authorList>
    </citation>
    <scope>NUCLEOTIDE SEQUENCE</scope>
    <source>
        <strain evidence="2">TP-CH-4</strain>
    </source>
</reference>
<dbReference type="Gene3D" id="3.40.50.2000">
    <property type="entry name" value="Glycogen Phosphorylase B"/>
    <property type="match status" value="2"/>
</dbReference>
<dbReference type="InterPro" id="IPR011834">
    <property type="entry name" value="Agluc_phsphrylas"/>
</dbReference>
<keyword evidence="3" id="KW-1185">Reference proteome</keyword>
<dbReference type="Pfam" id="PF00343">
    <property type="entry name" value="Phosphorylase"/>
    <property type="match status" value="1"/>
</dbReference>
<gene>
    <name evidence="2" type="primary">glgP</name>
    <name evidence="2" type="ORF">FK220_010390</name>
</gene>
<proteinExistence type="inferred from homology"/>
<dbReference type="SUPFAM" id="SSF53756">
    <property type="entry name" value="UDP-Glycosyltransferase/glycogen phosphorylase"/>
    <property type="match status" value="1"/>
</dbReference>
<evidence type="ECO:0000313" key="2">
    <source>
        <dbReference type="EMBL" id="NHF59752.1"/>
    </source>
</evidence>
<dbReference type="Proteomes" id="UP000707206">
    <property type="component" value="Unassembled WGS sequence"/>
</dbReference>
<comment type="similarity">
    <text evidence="1">Belongs to the glycogen phosphorylase family.</text>
</comment>
<organism evidence="2 3">
    <name type="scientific">Pelagihabitans pacificus</name>
    <dbReference type="NCBI Taxonomy" id="2696054"/>
    <lineage>
        <taxon>Bacteria</taxon>
        <taxon>Pseudomonadati</taxon>
        <taxon>Bacteroidota</taxon>
        <taxon>Flavobacteriia</taxon>
        <taxon>Flavobacteriales</taxon>
        <taxon>Flavobacteriaceae</taxon>
        <taxon>Pelagihabitans</taxon>
    </lineage>
</organism>
<dbReference type="GO" id="GO:0008184">
    <property type="term" value="F:glycogen phosphorylase activity"/>
    <property type="evidence" value="ECO:0007669"/>
    <property type="project" value="InterPro"/>
</dbReference>
<reference evidence="2" key="1">
    <citation type="submission" date="2019-07" db="EMBL/GenBank/DDBJ databases">
        <authorList>
            <person name="De-Chao Zhang Q."/>
        </authorList>
    </citation>
    <scope>NUCLEOTIDE SEQUENCE</scope>
    <source>
        <strain evidence="2">TP-CH-4</strain>
    </source>
</reference>
<dbReference type="PANTHER" id="PTHR42655:SF1">
    <property type="entry name" value="GLYCOGEN PHOSPHORYLASE"/>
    <property type="match status" value="1"/>
</dbReference>
<dbReference type="GO" id="GO:0005975">
    <property type="term" value="P:carbohydrate metabolic process"/>
    <property type="evidence" value="ECO:0007669"/>
    <property type="project" value="InterPro"/>
</dbReference>
<comment type="caution">
    <text evidence="2">The sequence shown here is derived from an EMBL/GenBank/DDBJ whole genome shotgun (WGS) entry which is preliminary data.</text>
</comment>
<dbReference type="GO" id="GO:0030170">
    <property type="term" value="F:pyridoxal phosphate binding"/>
    <property type="evidence" value="ECO:0007669"/>
    <property type="project" value="InterPro"/>
</dbReference>
<dbReference type="AlphaFoldDB" id="A0A967ATP9"/>
<accession>A0A967ATP9</accession>
<dbReference type="InterPro" id="IPR000811">
    <property type="entry name" value="Glyco_trans_35"/>
</dbReference>